<keyword evidence="2" id="KW-1185">Reference proteome</keyword>
<comment type="caution">
    <text evidence="1">The sequence shown here is derived from an EMBL/GenBank/DDBJ whole genome shotgun (WGS) entry which is preliminary data.</text>
</comment>
<protein>
    <submittedName>
        <fullName evidence="1">Uncharacterized protein</fullName>
    </submittedName>
</protein>
<name>A0A556V3T2_BAGYA</name>
<evidence type="ECO:0000313" key="2">
    <source>
        <dbReference type="Proteomes" id="UP000319801"/>
    </source>
</evidence>
<gene>
    <name evidence="1" type="ORF">Baya_12730</name>
</gene>
<dbReference type="EMBL" id="VCAZ01000111">
    <property type="protein sequence ID" value="TST60406.1"/>
    <property type="molecule type" value="Genomic_DNA"/>
</dbReference>
<accession>A0A556V3T2</accession>
<evidence type="ECO:0000313" key="1">
    <source>
        <dbReference type="EMBL" id="TST60406.1"/>
    </source>
</evidence>
<proteinExistence type="predicted"/>
<sequence length="71" mass="7964">MGDTGNEPWLDEAGCEFPSCGLVRDNCTGTIIQWANHVVRRSTQGESEPMDIIAHFYLPPETIEELILFLV</sequence>
<reference evidence="1 2" key="1">
    <citation type="journal article" date="2019" name="Genome Biol. Evol.">
        <title>Whole-Genome Sequencing of the Giant Devil Catfish, Bagarius yarrelli.</title>
        <authorList>
            <person name="Jiang W."/>
            <person name="Lv Y."/>
            <person name="Cheng L."/>
            <person name="Yang K."/>
            <person name="Chao B."/>
            <person name="Wang X."/>
            <person name="Li Y."/>
            <person name="Pan X."/>
            <person name="You X."/>
            <person name="Zhang Y."/>
            <person name="Yang J."/>
            <person name="Li J."/>
            <person name="Zhang X."/>
            <person name="Liu S."/>
            <person name="Sun C."/>
            <person name="Yang J."/>
            <person name="Shi Q."/>
        </authorList>
    </citation>
    <scope>NUCLEOTIDE SEQUENCE [LARGE SCALE GENOMIC DNA]</scope>
    <source>
        <strain evidence="1">JWS20170419001</strain>
        <tissue evidence="1">Muscle</tissue>
    </source>
</reference>
<dbReference type="AlphaFoldDB" id="A0A556V3T2"/>
<organism evidence="1 2">
    <name type="scientific">Bagarius yarrelli</name>
    <name type="common">Goonch</name>
    <name type="synonym">Bagrus yarrelli</name>
    <dbReference type="NCBI Taxonomy" id="175774"/>
    <lineage>
        <taxon>Eukaryota</taxon>
        <taxon>Metazoa</taxon>
        <taxon>Chordata</taxon>
        <taxon>Craniata</taxon>
        <taxon>Vertebrata</taxon>
        <taxon>Euteleostomi</taxon>
        <taxon>Actinopterygii</taxon>
        <taxon>Neopterygii</taxon>
        <taxon>Teleostei</taxon>
        <taxon>Ostariophysi</taxon>
        <taxon>Siluriformes</taxon>
        <taxon>Sisoridae</taxon>
        <taxon>Sisorinae</taxon>
        <taxon>Bagarius</taxon>
    </lineage>
</organism>
<dbReference type="Proteomes" id="UP000319801">
    <property type="component" value="Unassembled WGS sequence"/>
</dbReference>